<dbReference type="EMBL" id="LSYV01000002">
    <property type="protein sequence ID" value="KXZ56790.1"/>
    <property type="molecule type" value="Genomic_DNA"/>
</dbReference>
<keyword evidence="3" id="KW-1185">Reference proteome</keyword>
<sequence>MLSRIAAASVKDLEPVRVERLGASGGPAAPGGVATDGTEAYELARRLVSSAGAGASTAAGADDAAEGGGGGRYTSSARKVRVCVKIPDRTPEDMPAGWDGGASGSGLHFDGQRDSAVVLFTYMRRGCIQLVFDVLGYRQMTASVLPGAAQTAARCAPPTAYGVAAQSDAPPKLEGSLGIHGTLDPQAAAGLQGALALPMLTREHLLRMVGGDGLLAGRTLTVQVGSDVGLVHMACSSSTGSSSRSGSGSGADGPGRDQRGGRAEGALPPATPPDVRVWPQIVCTAGGWGHDGLPAQPRKVLVSCAWVDDATAGPGRADAPRLDGPASDLQLTARQQGQFLPIAAIPSCAHHGWVRAGIRHARDALRPDVVAADVSGQAGPSAAATEKSFPKGSAKGGAGYAVECQVAFAPQRHQGLVQLELCRGGAHSATSGCVLLVPSVAAAFELEQMLAHAAGPTSDPRSSLSALQVLRDLGTFLDITSSVAAAAAEDALAAGAPTRSSAAAAPCVSWALPSLSSSASTAPKATYAVILRRTTAADGECAVSDGDGADGDAEEWAVQQRREHSCAVASLGSRLAFNLLQHLLASGLHSSALLVLDELQQRLGMPAALVGAHVCPGGMTLLHHAARSGSFATLAALAGWLQARGVAPNWAAPTADGLTPLHLLAVGPAGGAVWTLAQLRWPEVRAAWRQVALPPHGCGAAPAEFAAMACGAVAVGRWQRAADVAIGLGVSAAWGRAASLCHAWVPPATLRYWRDLVRPSLAFQRPDLEAAFGAWLARRAWTTDHLFLGLYTAYCALHAVKEGWAFFSGHAAGLILLACRLVLLLGPPAWDAVCAAQAQRRQPGTPSRRTQLAGGVEMRVVPYAQASLVSLVDNRRRFLRQYASCKPV</sequence>
<name>A0A150H589_GONPE</name>
<feature type="compositionally biased region" description="Low complexity" evidence="1">
    <location>
        <begin position="236"/>
        <end position="246"/>
    </location>
</feature>
<proteinExistence type="predicted"/>
<accession>A0A150H589</accession>
<evidence type="ECO:0000313" key="3">
    <source>
        <dbReference type="Proteomes" id="UP000075714"/>
    </source>
</evidence>
<comment type="caution">
    <text evidence="2">The sequence shown here is derived from an EMBL/GenBank/DDBJ whole genome shotgun (WGS) entry which is preliminary data.</text>
</comment>
<evidence type="ECO:0000256" key="1">
    <source>
        <dbReference type="SAM" id="MobiDB-lite"/>
    </source>
</evidence>
<reference evidence="3" key="1">
    <citation type="journal article" date="2016" name="Nat. Commun.">
        <title>The Gonium pectorale genome demonstrates co-option of cell cycle regulation during the evolution of multicellularity.</title>
        <authorList>
            <person name="Hanschen E.R."/>
            <person name="Marriage T.N."/>
            <person name="Ferris P.J."/>
            <person name="Hamaji T."/>
            <person name="Toyoda A."/>
            <person name="Fujiyama A."/>
            <person name="Neme R."/>
            <person name="Noguchi H."/>
            <person name="Minakuchi Y."/>
            <person name="Suzuki M."/>
            <person name="Kawai-Toyooka H."/>
            <person name="Smith D.R."/>
            <person name="Sparks H."/>
            <person name="Anderson J."/>
            <person name="Bakaric R."/>
            <person name="Luria V."/>
            <person name="Karger A."/>
            <person name="Kirschner M.W."/>
            <person name="Durand P.M."/>
            <person name="Michod R.E."/>
            <person name="Nozaki H."/>
            <person name="Olson B.J."/>
        </authorList>
    </citation>
    <scope>NUCLEOTIDE SEQUENCE [LARGE SCALE GENOMIC DNA]</scope>
    <source>
        <strain evidence="3">NIES-2863</strain>
    </source>
</reference>
<gene>
    <name evidence="2" type="ORF">GPECTOR_1g711</name>
</gene>
<protein>
    <submittedName>
        <fullName evidence="2">Uncharacterized protein</fullName>
    </submittedName>
</protein>
<organism evidence="2 3">
    <name type="scientific">Gonium pectorale</name>
    <name type="common">Green alga</name>
    <dbReference type="NCBI Taxonomy" id="33097"/>
    <lineage>
        <taxon>Eukaryota</taxon>
        <taxon>Viridiplantae</taxon>
        <taxon>Chlorophyta</taxon>
        <taxon>core chlorophytes</taxon>
        <taxon>Chlorophyceae</taxon>
        <taxon>CS clade</taxon>
        <taxon>Chlamydomonadales</taxon>
        <taxon>Volvocaceae</taxon>
        <taxon>Gonium</taxon>
    </lineage>
</organism>
<dbReference type="OrthoDB" id="545329at2759"/>
<evidence type="ECO:0000313" key="2">
    <source>
        <dbReference type="EMBL" id="KXZ56790.1"/>
    </source>
</evidence>
<feature type="region of interest" description="Disordered" evidence="1">
    <location>
        <begin position="235"/>
        <end position="274"/>
    </location>
</feature>
<dbReference type="Proteomes" id="UP000075714">
    <property type="component" value="Unassembled WGS sequence"/>
</dbReference>
<dbReference type="AlphaFoldDB" id="A0A150H589"/>